<sequence length="75" mass="7791">MQRSLELNRSLQEELTMRGSRGVNVLLIVLGVVFVVVGVIGLPTHVVSASFAGVGGVLMVTGGAIALIKSRKSTT</sequence>
<keyword evidence="1" id="KW-1133">Transmembrane helix</keyword>
<evidence type="ECO:0000256" key="1">
    <source>
        <dbReference type="SAM" id="Phobius"/>
    </source>
</evidence>
<accession>E8NCT5</accession>
<reference key="2">
    <citation type="submission" date="2011-02" db="EMBL/GenBank/DDBJ databases">
        <title>Genome sequence of Microbacterium testaceum StLB037.</title>
        <authorList>
            <person name="Morohoshi T."/>
            <person name="Wang W.Z."/>
            <person name="Someya N."/>
            <person name="Ikeda T."/>
        </authorList>
    </citation>
    <scope>NUCLEOTIDE SEQUENCE</scope>
    <source>
        <strain>StLB037</strain>
    </source>
</reference>
<keyword evidence="1" id="KW-0812">Transmembrane</keyword>
<keyword evidence="1" id="KW-0472">Membrane</keyword>
<dbReference type="KEGG" id="mts:MTES_3201"/>
<dbReference type="Proteomes" id="UP000008975">
    <property type="component" value="Chromosome"/>
</dbReference>
<evidence type="ECO:0000313" key="2">
    <source>
        <dbReference type="EMBL" id="BAJ76165.1"/>
    </source>
</evidence>
<gene>
    <name evidence="2" type="ordered locus">MTES_3201</name>
</gene>
<feature type="transmembrane region" description="Helical" evidence="1">
    <location>
        <begin position="21"/>
        <end position="40"/>
    </location>
</feature>
<dbReference type="EMBL" id="AP012052">
    <property type="protein sequence ID" value="BAJ76165.1"/>
    <property type="molecule type" value="Genomic_DNA"/>
</dbReference>
<proteinExistence type="predicted"/>
<feature type="transmembrane region" description="Helical" evidence="1">
    <location>
        <begin position="46"/>
        <end position="68"/>
    </location>
</feature>
<protein>
    <submittedName>
        <fullName evidence="2">Uncharacterized protein</fullName>
    </submittedName>
</protein>
<dbReference type="HOGENOM" id="CLU_2667062_0_0_11"/>
<reference evidence="2 3" key="1">
    <citation type="journal article" date="2011" name="J. Bacteriol.">
        <title>Genome sequence of Microbacterium testaceum StLB037, an N-acylhomoserine lactone-degrading bacterium isolated from potato leaves.</title>
        <authorList>
            <person name="Morohoshi T."/>
            <person name="Wang W.-Z."/>
            <person name="Someya N."/>
            <person name="Ikeda T."/>
        </authorList>
    </citation>
    <scope>NUCLEOTIDE SEQUENCE [LARGE SCALE GENOMIC DNA]</scope>
    <source>
        <strain evidence="2 3">StLB037</strain>
    </source>
</reference>
<name>E8NCT5_MICTS</name>
<organism evidence="2 3">
    <name type="scientific">Microbacterium testaceum (strain StLB037)</name>
    <dbReference type="NCBI Taxonomy" id="979556"/>
    <lineage>
        <taxon>Bacteria</taxon>
        <taxon>Bacillati</taxon>
        <taxon>Actinomycetota</taxon>
        <taxon>Actinomycetes</taxon>
        <taxon>Micrococcales</taxon>
        <taxon>Microbacteriaceae</taxon>
        <taxon>Microbacterium</taxon>
    </lineage>
</organism>
<dbReference type="AlphaFoldDB" id="E8NCT5"/>
<evidence type="ECO:0000313" key="3">
    <source>
        <dbReference type="Proteomes" id="UP000008975"/>
    </source>
</evidence>